<comment type="caution">
    <text evidence="1">The sequence shown here is derived from an EMBL/GenBank/DDBJ whole genome shotgun (WGS) entry which is preliminary data.</text>
</comment>
<evidence type="ECO:0000313" key="2">
    <source>
        <dbReference type="Proteomes" id="UP000589373"/>
    </source>
</evidence>
<sequence length="70" mass="7939">MSYPEFKSGESVCAHCGETLTSEYLTVRENTLIRDFFDFEDGQDNIFCDEHCLSNALFAEKVYVEGGEAE</sequence>
<dbReference type="Proteomes" id="UP000589373">
    <property type="component" value="Unassembled WGS sequence"/>
</dbReference>
<reference evidence="1 2" key="1">
    <citation type="journal article" date="2020" name="Biotechnol. Biofuels">
        <title>New insights from the biogas microbiome by comprehensive genome-resolved metagenomics of nearly 1600 species originating from multiple anaerobic digesters.</title>
        <authorList>
            <person name="Campanaro S."/>
            <person name="Treu L."/>
            <person name="Rodriguez-R L.M."/>
            <person name="Kovalovszki A."/>
            <person name="Ziels R.M."/>
            <person name="Maus I."/>
            <person name="Zhu X."/>
            <person name="Kougias P.G."/>
            <person name="Basile A."/>
            <person name="Luo G."/>
            <person name="Schluter A."/>
            <person name="Konstantinidis K.T."/>
            <person name="Angelidaki I."/>
        </authorList>
    </citation>
    <scope>NUCLEOTIDE SEQUENCE [LARGE SCALE GENOMIC DNA]</scope>
    <source>
        <strain evidence="1">AS07pgkLD_105</strain>
    </source>
</reference>
<accession>A0A847D2E5</accession>
<gene>
    <name evidence="1" type="ORF">GX662_04380</name>
</gene>
<name>A0A847D2E5_9LACT</name>
<evidence type="ECO:0000313" key="1">
    <source>
        <dbReference type="EMBL" id="NLD31481.1"/>
    </source>
</evidence>
<proteinExistence type="predicted"/>
<dbReference type="RefSeq" id="WP_276645087.1">
    <property type="nucleotide sequence ID" value="NZ_JAAZCD010000103.1"/>
</dbReference>
<protein>
    <submittedName>
        <fullName evidence="1">Uncharacterized protein</fullName>
    </submittedName>
</protein>
<organism evidence="1 2">
    <name type="scientific">Trichococcus flocculiformis</name>
    <dbReference type="NCBI Taxonomy" id="82803"/>
    <lineage>
        <taxon>Bacteria</taxon>
        <taxon>Bacillati</taxon>
        <taxon>Bacillota</taxon>
        <taxon>Bacilli</taxon>
        <taxon>Lactobacillales</taxon>
        <taxon>Carnobacteriaceae</taxon>
        <taxon>Trichococcus</taxon>
    </lineage>
</organism>
<dbReference type="EMBL" id="JAAZCD010000103">
    <property type="protein sequence ID" value="NLD31481.1"/>
    <property type="molecule type" value="Genomic_DNA"/>
</dbReference>
<dbReference type="AlphaFoldDB" id="A0A847D2E5"/>